<accession>A0A815PK23</accession>
<dbReference type="Proteomes" id="UP000663829">
    <property type="component" value="Unassembled WGS sequence"/>
</dbReference>
<evidence type="ECO:0000256" key="1">
    <source>
        <dbReference type="SAM" id="SignalP"/>
    </source>
</evidence>
<proteinExistence type="predicted"/>
<sequence>MWIIRLFYIILLITFVESAHFNGGTVTFRPINASATGSVVSIIITQTYDWTYPLVYCDNTMIAAHTLLTRSGMSSYQLVCIANCNTSTGYTALMVQSPCTDFSVYLQTTTGQRSDTVNLVSTDHFTVAFQNAPYYAWSLYSAPALSWSIACTINVLLRPDGTINTSPKANIVSYINIPLNISYSFQIPVADAQWAFFARAGGL</sequence>
<dbReference type="EMBL" id="CAJOBC010084907">
    <property type="protein sequence ID" value="CAF4324031.1"/>
    <property type="molecule type" value="Genomic_DNA"/>
</dbReference>
<name>A0A815PK23_9BILA</name>
<dbReference type="EMBL" id="CAJNOQ010019460">
    <property type="protein sequence ID" value="CAF1450571.1"/>
    <property type="molecule type" value="Genomic_DNA"/>
</dbReference>
<comment type="caution">
    <text evidence="2">The sequence shown here is derived from an EMBL/GenBank/DDBJ whole genome shotgun (WGS) entry which is preliminary data.</text>
</comment>
<keyword evidence="1" id="KW-0732">Signal</keyword>
<dbReference type="OrthoDB" id="10063988at2759"/>
<gene>
    <name evidence="2" type="ORF">GPM918_LOCUS34721</name>
    <name evidence="3" type="ORF">SRO942_LOCUS35426</name>
</gene>
<feature type="signal peptide" evidence="1">
    <location>
        <begin position="1"/>
        <end position="18"/>
    </location>
</feature>
<feature type="chain" id="PRO_5035607715" evidence="1">
    <location>
        <begin position="19"/>
        <end position="203"/>
    </location>
</feature>
<keyword evidence="4" id="KW-1185">Reference proteome</keyword>
<dbReference type="Proteomes" id="UP000681722">
    <property type="component" value="Unassembled WGS sequence"/>
</dbReference>
<evidence type="ECO:0000313" key="4">
    <source>
        <dbReference type="Proteomes" id="UP000663829"/>
    </source>
</evidence>
<evidence type="ECO:0000313" key="3">
    <source>
        <dbReference type="EMBL" id="CAF4324031.1"/>
    </source>
</evidence>
<reference evidence="2" key="1">
    <citation type="submission" date="2021-02" db="EMBL/GenBank/DDBJ databases">
        <authorList>
            <person name="Nowell W R."/>
        </authorList>
    </citation>
    <scope>NUCLEOTIDE SEQUENCE</scope>
</reference>
<evidence type="ECO:0000313" key="2">
    <source>
        <dbReference type="EMBL" id="CAF1450571.1"/>
    </source>
</evidence>
<organism evidence="2 4">
    <name type="scientific">Didymodactylos carnosus</name>
    <dbReference type="NCBI Taxonomy" id="1234261"/>
    <lineage>
        <taxon>Eukaryota</taxon>
        <taxon>Metazoa</taxon>
        <taxon>Spiralia</taxon>
        <taxon>Gnathifera</taxon>
        <taxon>Rotifera</taxon>
        <taxon>Eurotatoria</taxon>
        <taxon>Bdelloidea</taxon>
        <taxon>Philodinida</taxon>
        <taxon>Philodinidae</taxon>
        <taxon>Didymodactylos</taxon>
    </lineage>
</organism>
<dbReference type="AlphaFoldDB" id="A0A815PK23"/>
<protein>
    <submittedName>
        <fullName evidence="2">Uncharacterized protein</fullName>
    </submittedName>
</protein>